<evidence type="ECO:0000313" key="1">
    <source>
        <dbReference type="EMBL" id="KAA6383639.1"/>
    </source>
</evidence>
<name>A0A5J4VMU5_9EUKA</name>
<proteinExistence type="predicted"/>
<dbReference type="AlphaFoldDB" id="A0A5J4VMU5"/>
<dbReference type="Proteomes" id="UP000324800">
    <property type="component" value="Unassembled WGS sequence"/>
</dbReference>
<gene>
    <name evidence="1" type="ORF">EZS28_020834</name>
</gene>
<dbReference type="EMBL" id="SNRW01006147">
    <property type="protein sequence ID" value="KAA6383639.1"/>
    <property type="molecule type" value="Genomic_DNA"/>
</dbReference>
<organism evidence="1 2">
    <name type="scientific">Streblomastix strix</name>
    <dbReference type="NCBI Taxonomy" id="222440"/>
    <lineage>
        <taxon>Eukaryota</taxon>
        <taxon>Metamonada</taxon>
        <taxon>Preaxostyla</taxon>
        <taxon>Oxymonadida</taxon>
        <taxon>Streblomastigidae</taxon>
        <taxon>Streblomastix</taxon>
    </lineage>
</organism>
<evidence type="ECO:0000313" key="2">
    <source>
        <dbReference type="Proteomes" id="UP000324800"/>
    </source>
</evidence>
<dbReference type="InterPro" id="IPR016024">
    <property type="entry name" value="ARM-type_fold"/>
</dbReference>
<comment type="caution">
    <text evidence="1">The sequence shown here is derived from an EMBL/GenBank/DDBJ whole genome shotgun (WGS) entry which is preliminary data.</text>
</comment>
<accession>A0A5J4VMU5</accession>
<dbReference type="SUPFAM" id="SSF48371">
    <property type="entry name" value="ARM repeat"/>
    <property type="match status" value="1"/>
</dbReference>
<protein>
    <submittedName>
        <fullName evidence="1">Uncharacterized protein</fullName>
    </submittedName>
</protein>
<reference evidence="1 2" key="1">
    <citation type="submission" date="2019-03" db="EMBL/GenBank/DDBJ databases">
        <title>Single cell metagenomics reveals metabolic interactions within the superorganism composed of flagellate Streblomastix strix and complex community of Bacteroidetes bacteria on its surface.</title>
        <authorList>
            <person name="Treitli S.C."/>
            <person name="Kolisko M."/>
            <person name="Husnik F."/>
            <person name="Keeling P."/>
            <person name="Hampl V."/>
        </authorList>
    </citation>
    <scope>NUCLEOTIDE SEQUENCE [LARGE SCALE GENOMIC DNA]</scope>
    <source>
        <strain evidence="1">ST1C</strain>
    </source>
</reference>
<sequence>MRMFNYSDLEGIQDILEGIAYIINLAEVESRDGSTHPHFNLVAQFNGIERILELFRRAPNNQIRNFSAACMGILYRKQAISDPTMRREIIVQCRSCIYDKDVFVEMLGQQALYCLSQSPNESKDLASLCIGYLYSGRRIPNRQMQRDIILHLIRLYRNYDGIKRTYVRIALLDLALESNNKQAMMDIGFDPLSLV</sequence>